<evidence type="ECO:0000259" key="2">
    <source>
        <dbReference type="PROSITE" id="PS50234"/>
    </source>
</evidence>
<dbReference type="AlphaFoldDB" id="A0A2R4XKV7"/>
<dbReference type="Gene3D" id="3.40.50.410">
    <property type="entry name" value="von Willebrand factor, type A domain"/>
    <property type="match status" value="1"/>
</dbReference>
<dbReference type="PANTHER" id="PTHR39338:SF6">
    <property type="entry name" value="BLL5662 PROTEIN"/>
    <property type="match status" value="1"/>
</dbReference>
<dbReference type="EMBL" id="CP028901">
    <property type="protein sequence ID" value="AWB34435.1"/>
    <property type="molecule type" value="Genomic_DNA"/>
</dbReference>
<dbReference type="PANTHER" id="PTHR39338">
    <property type="entry name" value="BLL5662 PROTEIN-RELATED"/>
    <property type="match status" value="1"/>
</dbReference>
<feature type="region of interest" description="Disordered" evidence="1">
    <location>
        <begin position="95"/>
        <end position="127"/>
    </location>
</feature>
<dbReference type="InterPro" id="IPR036465">
    <property type="entry name" value="vWFA_dom_sf"/>
</dbReference>
<dbReference type="Pfam" id="PF05762">
    <property type="entry name" value="VWA_CoxE"/>
    <property type="match status" value="1"/>
</dbReference>
<evidence type="ECO:0000256" key="1">
    <source>
        <dbReference type="SAM" id="MobiDB-lite"/>
    </source>
</evidence>
<feature type="domain" description="VWFA" evidence="2">
    <location>
        <begin position="218"/>
        <end position="389"/>
    </location>
</feature>
<dbReference type="InterPro" id="IPR011195">
    <property type="entry name" value="UCP010256"/>
</dbReference>
<dbReference type="PIRSF" id="PIRSF010256">
    <property type="entry name" value="CoxE_vWa"/>
    <property type="match status" value="1"/>
</dbReference>
<dbReference type="InterPro" id="IPR008912">
    <property type="entry name" value="Uncharacterised_CoxE"/>
</dbReference>
<name>A0A2R4XKV7_9BURK</name>
<reference evidence="3 4" key="1">
    <citation type="submission" date="2018-04" db="EMBL/GenBank/DDBJ databases">
        <title>Bordetella sp. HZ20 isolated from seawater.</title>
        <authorList>
            <person name="Sun C."/>
        </authorList>
    </citation>
    <scope>NUCLEOTIDE SEQUENCE [LARGE SCALE GENOMIC DNA]</scope>
    <source>
        <strain evidence="3 4">HZ20</strain>
    </source>
</reference>
<dbReference type="KEGG" id="boz:DBV39_12770"/>
<proteinExistence type="predicted"/>
<evidence type="ECO:0000313" key="3">
    <source>
        <dbReference type="EMBL" id="AWB34435.1"/>
    </source>
</evidence>
<dbReference type="CDD" id="cd00198">
    <property type="entry name" value="vWFA"/>
    <property type="match status" value="1"/>
</dbReference>
<gene>
    <name evidence="3" type="ORF">DBV39_12770</name>
</gene>
<evidence type="ECO:0000313" key="4">
    <source>
        <dbReference type="Proteomes" id="UP000244571"/>
    </source>
</evidence>
<keyword evidence="4" id="KW-1185">Reference proteome</keyword>
<accession>A0A2R4XKV7</accession>
<dbReference type="SUPFAM" id="SSF53300">
    <property type="entry name" value="vWA-like"/>
    <property type="match status" value="1"/>
</dbReference>
<dbReference type="OrthoDB" id="9790469at2"/>
<protein>
    <recommendedName>
        <fullName evidence="2">VWFA domain-containing protein</fullName>
    </recommendedName>
</protein>
<dbReference type="RefSeq" id="WP_108621851.1">
    <property type="nucleotide sequence ID" value="NZ_CP028901.1"/>
</dbReference>
<dbReference type="Proteomes" id="UP000244571">
    <property type="component" value="Chromosome"/>
</dbReference>
<dbReference type="PROSITE" id="PS50234">
    <property type="entry name" value="VWFA"/>
    <property type="match status" value="1"/>
</dbReference>
<dbReference type="SMART" id="SM00327">
    <property type="entry name" value="VWA"/>
    <property type="match status" value="1"/>
</dbReference>
<organism evidence="3 4">
    <name type="scientific">Orrella marina</name>
    <dbReference type="NCBI Taxonomy" id="2163011"/>
    <lineage>
        <taxon>Bacteria</taxon>
        <taxon>Pseudomonadati</taxon>
        <taxon>Pseudomonadota</taxon>
        <taxon>Betaproteobacteria</taxon>
        <taxon>Burkholderiales</taxon>
        <taxon>Alcaligenaceae</taxon>
        <taxon>Orrella</taxon>
    </lineage>
</organism>
<sequence length="407" mass="45950">MVLGDARAGKFAENLTGFGRMLRRAGLRVDTSRIKLAQQALTQVDLGARIEVMAALESTLVSRHQDREVFQQLFDAYFKDPEIARQLLAQLLPQSKASKTPAQRSPRAQEALHVINQPNRKTPQPREDEIKLDAAMSASDRERLRHADFEGLSASEYRLVERLAREIPLSLPRHNARRYRAANRGDQIYWPGLMRELARHDGEFLEIARVTRQTQPLPLLVLVDVSGSMERYARLLLAFLHQATHDLRQTRRAVFAFGTQLTNLNKAFRLDDADAMLASVNEAVPDFGGGTLISEAIRCLRQQYRHAIVGNRSIVLIISDGLDTGDPAMLDEQMAWLCGQARRTVWLNPLLRYDEYQPLAGGAQVLARRVDQMLAIHNLAHLESLASALSQLLHRTKRSHPRSRSLS</sequence>
<dbReference type="InterPro" id="IPR002035">
    <property type="entry name" value="VWF_A"/>
</dbReference>